<reference evidence="1 2" key="1">
    <citation type="submission" date="2015-12" db="EMBL/GenBank/DDBJ databases">
        <title>Bacillus cereus Group isolate.</title>
        <authorList>
            <person name="Kovac J."/>
        </authorList>
    </citation>
    <scope>NUCLEOTIDE SEQUENCE [LARGE SCALE GENOMIC DNA]</scope>
    <source>
        <strain evidence="1 2">FSL K6-0073</strain>
    </source>
</reference>
<dbReference type="AlphaFoldDB" id="A0A9X0MKE2"/>
<gene>
    <name evidence="1" type="ORF">AT268_33560</name>
</gene>
<dbReference type="EMBL" id="LOMO01000001">
    <property type="protein sequence ID" value="KXY51404.1"/>
    <property type="molecule type" value="Genomic_DNA"/>
</dbReference>
<organism evidence="1 2">
    <name type="scientific">Bacillus cereus</name>
    <dbReference type="NCBI Taxonomy" id="1396"/>
    <lineage>
        <taxon>Bacteria</taxon>
        <taxon>Bacillati</taxon>
        <taxon>Bacillota</taxon>
        <taxon>Bacilli</taxon>
        <taxon>Bacillales</taxon>
        <taxon>Bacillaceae</taxon>
        <taxon>Bacillus</taxon>
        <taxon>Bacillus cereus group</taxon>
    </lineage>
</organism>
<evidence type="ECO:0000313" key="1">
    <source>
        <dbReference type="EMBL" id="KXY51404.1"/>
    </source>
</evidence>
<evidence type="ECO:0000313" key="2">
    <source>
        <dbReference type="Proteomes" id="UP000075476"/>
    </source>
</evidence>
<comment type="caution">
    <text evidence="1">The sequence shown here is derived from an EMBL/GenBank/DDBJ whole genome shotgun (WGS) entry which is preliminary data.</text>
</comment>
<proteinExistence type="predicted"/>
<sequence>MMNKEAENKLVYRVYEGFVIGGNIPFLFCVSNVREHSLKQEIESGARKMSCNWNVIHETGNRNEARIMANDTEF</sequence>
<dbReference type="RefSeq" id="WP_061662736.1">
    <property type="nucleotide sequence ID" value="NZ_LOMO01000001.1"/>
</dbReference>
<name>A0A9X0MKE2_BACCE</name>
<accession>A0A9X0MKE2</accession>
<protein>
    <submittedName>
        <fullName evidence="1">Uncharacterized protein</fullName>
    </submittedName>
</protein>
<dbReference type="Proteomes" id="UP000075476">
    <property type="component" value="Unassembled WGS sequence"/>
</dbReference>